<sequence length="209" mass="24469">MSFLLNPYVSALLSTLFVSMLFYFIKYLFGIYKNKASIKKAELKIIDLSLRYIYAHNQFSIDTLNNIISGVSVQEKVKIEKLRSKNDYLAWIIVKIIDDFVLDNNQKEENINNINKILKNNSVDEEATLNNQNESKRRKKLLPILFVATSFCYLYLIMIYLLTSPEFNEKTIFSREDDSLVIFGSFTSIFISIMAILLMRIRYIKNNTH</sequence>
<evidence type="ECO:0000313" key="2">
    <source>
        <dbReference type="EMBL" id="MCQ9303065.1"/>
    </source>
</evidence>
<gene>
    <name evidence="2" type="ORF">NQ032_05440</name>
</gene>
<feature type="transmembrane region" description="Helical" evidence="1">
    <location>
        <begin position="6"/>
        <end position="29"/>
    </location>
</feature>
<dbReference type="RefSeq" id="WP_257099480.1">
    <property type="nucleotide sequence ID" value="NZ_JANILD010000002.1"/>
</dbReference>
<evidence type="ECO:0000313" key="3">
    <source>
        <dbReference type="Proteomes" id="UP001204068"/>
    </source>
</evidence>
<proteinExistence type="predicted"/>
<name>A0AAW5LK81_MAMSC</name>
<reference evidence="2" key="1">
    <citation type="submission" date="2022-07" db="EMBL/GenBank/DDBJ databases">
        <title>Bacterial species isolated from the porcine tonsil microbiota.</title>
        <authorList>
            <person name="Oliveira I.M.F."/>
        </authorList>
    </citation>
    <scope>NUCLEOTIDE SEQUENCE</scope>
    <source>
        <strain evidence="2">8QC2O2</strain>
    </source>
</reference>
<dbReference type="EMBL" id="JANILD010000002">
    <property type="protein sequence ID" value="MCQ9303065.1"/>
    <property type="molecule type" value="Genomic_DNA"/>
</dbReference>
<keyword evidence="1" id="KW-0472">Membrane</keyword>
<evidence type="ECO:0000256" key="1">
    <source>
        <dbReference type="SAM" id="Phobius"/>
    </source>
</evidence>
<dbReference type="AlphaFoldDB" id="A0AAW5LK81"/>
<comment type="caution">
    <text evidence="2">The sequence shown here is derived from an EMBL/GenBank/DDBJ whole genome shotgun (WGS) entry which is preliminary data.</text>
</comment>
<feature type="transmembrane region" description="Helical" evidence="1">
    <location>
        <begin position="141"/>
        <end position="161"/>
    </location>
</feature>
<accession>A0AAW5LK81</accession>
<dbReference type="Proteomes" id="UP001204068">
    <property type="component" value="Unassembled WGS sequence"/>
</dbReference>
<feature type="transmembrane region" description="Helical" evidence="1">
    <location>
        <begin position="181"/>
        <end position="199"/>
    </location>
</feature>
<organism evidence="2 3">
    <name type="scientific">Mammaliicoccus sciuri</name>
    <name type="common">Staphylococcus sciuri</name>
    <dbReference type="NCBI Taxonomy" id="1296"/>
    <lineage>
        <taxon>Bacteria</taxon>
        <taxon>Bacillati</taxon>
        <taxon>Bacillota</taxon>
        <taxon>Bacilli</taxon>
        <taxon>Bacillales</taxon>
        <taxon>Staphylococcaceae</taxon>
        <taxon>Mammaliicoccus</taxon>
    </lineage>
</organism>
<keyword evidence="1" id="KW-0812">Transmembrane</keyword>
<keyword evidence="1" id="KW-1133">Transmembrane helix</keyword>
<protein>
    <submittedName>
        <fullName evidence="2">Uncharacterized protein</fullName>
    </submittedName>
</protein>